<dbReference type="InterPro" id="IPR018108">
    <property type="entry name" value="MCP_transmembrane"/>
</dbReference>
<evidence type="ECO:0000256" key="3">
    <source>
        <dbReference type="ARBA" id="ARBA00022448"/>
    </source>
</evidence>
<dbReference type="RefSeq" id="XP_003674107.1">
    <property type="nucleotide sequence ID" value="XM_003674059.1"/>
</dbReference>
<accession>G0V8C8</accession>
<dbReference type="PANTHER" id="PTHR46650">
    <property type="entry name" value="PEROXISOMAL ADENINE NUCLEOTIDE TRANSPORTER 1"/>
    <property type="match status" value="1"/>
</dbReference>
<evidence type="ECO:0000256" key="4">
    <source>
        <dbReference type="ARBA" id="ARBA00022692"/>
    </source>
</evidence>
<dbReference type="SUPFAM" id="SSF103506">
    <property type="entry name" value="Mitochondrial carrier"/>
    <property type="match status" value="1"/>
</dbReference>
<dbReference type="GO" id="GO:0006635">
    <property type="term" value="P:fatty acid beta-oxidation"/>
    <property type="evidence" value="ECO:0007669"/>
    <property type="project" value="EnsemblFungi"/>
</dbReference>
<dbReference type="FunCoup" id="G0V8C8">
    <property type="interactions" value="77"/>
</dbReference>
<feature type="repeat" description="Solcar" evidence="9">
    <location>
        <begin position="118"/>
        <end position="204"/>
    </location>
</feature>
<evidence type="ECO:0000256" key="9">
    <source>
        <dbReference type="PROSITE-ProRule" id="PRU00282"/>
    </source>
</evidence>
<dbReference type="InterPro" id="IPR023395">
    <property type="entry name" value="MCP_dom_sf"/>
</dbReference>
<dbReference type="PANTHER" id="PTHR46650:SF1">
    <property type="entry name" value="PEROXISOMAL ADENINE NUCLEOTIDE TRANSPORTER 1"/>
    <property type="match status" value="1"/>
</dbReference>
<name>G0V8C8_NAUCA</name>
<dbReference type="GO" id="GO:0007031">
    <property type="term" value="P:peroxisome organization"/>
    <property type="evidence" value="ECO:0007669"/>
    <property type="project" value="EnsemblFungi"/>
</dbReference>
<dbReference type="InParanoid" id="G0V8C8"/>
<dbReference type="EMBL" id="HE576752">
    <property type="protein sequence ID" value="CCC67726.1"/>
    <property type="molecule type" value="Genomic_DNA"/>
</dbReference>
<dbReference type="OrthoDB" id="446044at2759"/>
<comment type="subcellular location">
    <subcellularLocation>
        <location evidence="1">Peroxisome membrane</location>
        <topology evidence="1">Multi-pass membrane protein</topology>
    </subcellularLocation>
</comment>
<evidence type="ECO:0000256" key="1">
    <source>
        <dbReference type="ARBA" id="ARBA00004585"/>
    </source>
</evidence>
<keyword evidence="8" id="KW-0576">Peroxisome</keyword>
<dbReference type="HOGENOM" id="CLU_015166_6_3_1"/>
<gene>
    <name evidence="11" type="primary">NCAS0A11680</name>
    <name evidence="11" type="ordered locus">NCAS_0A11680</name>
</gene>
<dbReference type="PROSITE" id="PS50920">
    <property type="entry name" value="SOLCAR"/>
    <property type="match status" value="3"/>
</dbReference>
<feature type="repeat" description="Solcar" evidence="9">
    <location>
        <begin position="220"/>
        <end position="304"/>
    </location>
</feature>
<dbReference type="GO" id="GO:0015217">
    <property type="term" value="F:ADP transmembrane transporter activity"/>
    <property type="evidence" value="ECO:0007669"/>
    <property type="project" value="InterPro"/>
</dbReference>
<dbReference type="eggNOG" id="KOG0769">
    <property type="taxonomic scope" value="Eukaryota"/>
</dbReference>
<dbReference type="Pfam" id="PF00153">
    <property type="entry name" value="Mito_carr"/>
    <property type="match status" value="3"/>
</dbReference>
<organism evidence="11 12">
    <name type="scientific">Naumovozyma castellii</name>
    <name type="common">Yeast</name>
    <name type="synonym">Saccharomyces castellii</name>
    <dbReference type="NCBI Taxonomy" id="27288"/>
    <lineage>
        <taxon>Eukaryota</taxon>
        <taxon>Fungi</taxon>
        <taxon>Dikarya</taxon>
        <taxon>Ascomycota</taxon>
        <taxon>Saccharomycotina</taxon>
        <taxon>Saccharomycetes</taxon>
        <taxon>Saccharomycetales</taxon>
        <taxon>Saccharomycetaceae</taxon>
        <taxon>Naumovozyma</taxon>
    </lineage>
</organism>
<dbReference type="GO" id="GO:0005778">
    <property type="term" value="C:peroxisomal membrane"/>
    <property type="evidence" value="ECO:0007669"/>
    <property type="project" value="UniProtKB-SubCell"/>
</dbReference>
<dbReference type="Gene3D" id="1.50.40.10">
    <property type="entry name" value="Mitochondrial carrier domain"/>
    <property type="match status" value="1"/>
</dbReference>
<protein>
    <submittedName>
        <fullName evidence="11">Uncharacterized protein</fullName>
    </submittedName>
</protein>
<keyword evidence="5" id="KW-0677">Repeat</keyword>
<reference evidence="11 12" key="1">
    <citation type="journal article" date="2011" name="Proc. Natl. Acad. Sci. U.S.A.">
        <title>Evolutionary erosion of yeast sex chromosomes by mating-type switching accidents.</title>
        <authorList>
            <person name="Gordon J.L."/>
            <person name="Armisen D."/>
            <person name="Proux-Wera E."/>
            <person name="Oheigeartaigh S.S."/>
            <person name="Byrne K.P."/>
            <person name="Wolfe K.H."/>
        </authorList>
    </citation>
    <scope>NUCLEOTIDE SEQUENCE [LARGE SCALE GENOMIC DNA]</scope>
    <source>
        <strain evidence="12">ATCC 76901 / BCRC 22586 / CBS 4309 / NBRC 1992 / NRRL Y-12630</strain>
    </source>
</reference>
<evidence type="ECO:0000256" key="2">
    <source>
        <dbReference type="ARBA" id="ARBA00006375"/>
    </source>
</evidence>
<dbReference type="KEGG" id="ncs:NCAS_0A11680"/>
<proteinExistence type="inferred from homology"/>
<evidence type="ECO:0000256" key="7">
    <source>
        <dbReference type="ARBA" id="ARBA00023136"/>
    </source>
</evidence>
<feature type="repeat" description="Solcar" evidence="9">
    <location>
        <begin position="1"/>
        <end position="100"/>
    </location>
</feature>
<keyword evidence="12" id="KW-1185">Reference proteome</keyword>
<sequence>MSNLESAITGAIASTMANVIVYPLDVAKTVIQSETKAKETDELSEKDKRILRQENVIRCLIRIFRKRGLRGLYQGMSTSVFSKFVQSFCYFFWYSFLRRKYFSLKLLRNTQARPINSISTVEELIVGVGAAALTQVVNNPIEVILTKQQTTDDKDNVDFYSVLKQIYVESNGKLSSYWKGFKVSLILTVNPSITFAAYQRFKDILLKQVSNSEKSYSGQLTVNQNFILGALAKIISTIITQPLIVAKVSLQRSNSKFKHFEEVLRYLYKEEGVLALWKGVGPQLTKGVLVQGLVFAFKGELTKSWKRLLFILNLLIRRVLVLR</sequence>
<evidence type="ECO:0000256" key="8">
    <source>
        <dbReference type="ARBA" id="ARBA00023140"/>
    </source>
</evidence>
<evidence type="ECO:0000256" key="10">
    <source>
        <dbReference type="RuleBase" id="RU000488"/>
    </source>
</evidence>
<dbReference type="STRING" id="1064592.G0V8C8"/>
<reference key="2">
    <citation type="submission" date="2011-08" db="EMBL/GenBank/DDBJ databases">
        <title>Genome sequence of Naumovozyma castellii.</title>
        <authorList>
            <person name="Gordon J.L."/>
            <person name="Armisen D."/>
            <person name="Proux-Wera E."/>
            <person name="OhEigeartaigh S.S."/>
            <person name="Byrne K.P."/>
            <person name="Wolfe K.H."/>
        </authorList>
    </citation>
    <scope>NUCLEOTIDE SEQUENCE</scope>
    <source>
        <strain>Type strain:CBS 4309</strain>
    </source>
</reference>
<dbReference type="Proteomes" id="UP000001640">
    <property type="component" value="Chromosome 1"/>
</dbReference>
<keyword evidence="3 10" id="KW-0813">Transport</keyword>
<evidence type="ECO:0000256" key="6">
    <source>
        <dbReference type="ARBA" id="ARBA00022989"/>
    </source>
</evidence>
<dbReference type="GeneID" id="96901205"/>
<evidence type="ECO:0000313" key="12">
    <source>
        <dbReference type="Proteomes" id="UP000001640"/>
    </source>
</evidence>
<dbReference type="GO" id="GO:0005347">
    <property type="term" value="F:ATP transmembrane transporter activity"/>
    <property type="evidence" value="ECO:0007669"/>
    <property type="project" value="InterPro"/>
</dbReference>
<evidence type="ECO:0000256" key="5">
    <source>
        <dbReference type="ARBA" id="ARBA00022737"/>
    </source>
</evidence>
<dbReference type="OMA" id="PLEMINT"/>
<evidence type="ECO:0000313" key="11">
    <source>
        <dbReference type="EMBL" id="CCC67726.1"/>
    </source>
</evidence>
<keyword evidence="6" id="KW-1133">Transmembrane helix</keyword>
<keyword evidence="7 9" id="KW-0472">Membrane</keyword>
<comment type="similarity">
    <text evidence="2 10">Belongs to the mitochondrial carrier (TC 2.A.29) family.</text>
</comment>
<dbReference type="InterPro" id="IPR045900">
    <property type="entry name" value="Peroxisomal_Ade_carrier"/>
</dbReference>
<dbReference type="AlphaFoldDB" id="G0V8C8"/>
<keyword evidence="4 9" id="KW-0812">Transmembrane</keyword>